<sequence>MPKATNREPYQQSYYPPTPTGFTRYMRNSLPWQFIRFIVINVKMIKLMMKSQH</sequence>
<organism evidence="1 2">
    <name type="scientific">Mariprofundus ferrooxydans PV-1</name>
    <dbReference type="NCBI Taxonomy" id="314345"/>
    <lineage>
        <taxon>Bacteria</taxon>
        <taxon>Pseudomonadati</taxon>
        <taxon>Pseudomonadota</taxon>
        <taxon>Candidatius Mariprofundia</taxon>
        <taxon>Mariprofundales</taxon>
        <taxon>Mariprofundaceae</taxon>
        <taxon>Mariprofundus</taxon>
    </lineage>
</organism>
<evidence type="ECO:0000313" key="2">
    <source>
        <dbReference type="Proteomes" id="UP000005297"/>
    </source>
</evidence>
<dbReference type="Proteomes" id="UP000005297">
    <property type="component" value="Unassembled WGS sequence"/>
</dbReference>
<keyword evidence="2" id="KW-1185">Reference proteome</keyword>
<dbReference type="AlphaFoldDB" id="Q0EWI7"/>
<dbReference type="InParanoid" id="Q0EWI7"/>
<gene>
    <name evidence="1" type="ORF">SPV1_12575</name>
</gene>
<name>Q0EWI7_9PROT</name>
<dbReference type="RefSeq" id="WP_009850028.1">
    <property type="nucleotide sequence ID" value="NZ_DS022294.1"/>
</dbReference>
<reference evidence="1 2" key="1">
    <citation type="submission" date="2006-09" db="EMBL/GenBank/DDBJ databases">
        <authorList>
            <person name="Emerson D."/>
            <person name="Ferriera S."/>
            <person name="Johnson J."/>
            <person name="Kravitz S."/>
            <person name="Halpern A."/>
            <person name="Remington K."/>
            <person name="Beeson K."/>
            <person name="Tran B."/>
            <person name="Rogers Y.-H."/>
            <person name="Friedman R."/>
            <person name="Venter J.C."/>
        </authorList>
    </citation>
    <scope>NUCLEOTIDE SEQUENCE [LARGE SCALE GENOMIC DNA]</scope>
    <source>
        <strain evidence="1 2">PV-1</strain>
    </source>
</reference>
<evidence type="ECO:0000313" key="1">
    <source>
        <dbReference type="EMBL" id="EAU53690.1"/>
    </source>
</evidence>
<dbReference type="EMBL" id="AATS01000019">
    <property type="protein sequence ID" value="EAU53690.1"/>
    <property type="molecule type" value="Genomic_DNA"/>
</dbReference>
<dbReference type="HOGENOM" id="CLU_208491_0_0_0"/>
<dbReference type="eggNOG" id="ENOG50333B1">
    <property type="taxonomic scope" value="Bacteria"/>
</dbReference>
<comment type="caution">
    <text evidence="1">The sequence shown here is derived from an EMBL/GenBank/DDBJ whole genome shotgun (WGS) entry which is preliminary data.</text>
</comment>
<accession>Q0EWI7</accession>
<protein>
    <submittedName>
        <fullName evidence="1">Uncharacterized protein</fullName>
    </submittedName>
</protein>
<proteinExistence type="predicted"/>